<keyword evidence="3 5" id="KW-0067">ATP-binding</keyword>
<dbReference type="EMBL" id="CP036272">
    <property type="protein sequence ID" value="QDT58949.1"/>
    <property type="molecule type" value="Genomic_DNA"/>
</dbReference>
<dbReference type="PROSITE" id="PS50893">
    <property type="entry name" value="ABC_TRANSPORTER_2"/>
    <property type="match status" value="1"/>
</dbReference>
<dbReference type="PANTHER" id="PTHR43553:SF3">
    <property type="entry name" value="ABC TRANSPORTER ATP-BINDING PROTEIN MODF"/>
    <property type="match status" value="1"/>
</dbReference>
<protein>
    <submittedName>
        <fullName evidence="5">Putative ABC transporter ATP-binding protein YlmA</fullName>
        <ecNumber evidence="5">3.6.3.-</ecNumber>
    </submittedName>
</protein>
<evidence type="ECO:0000259" key="4">
    <source>
        <dbReference type="PROSITE" id="PS50893"/>
    </source>
</evidence>
<keyword evidence="1" id="KW-0813">Transport</keyword>
<dbReference type="InterPro" id="IPR003593">
    <property type="entry name" value="AAA+_ATPase"/>
</dbReference>
<dbReference type="Gene3D" id="3.40.50.300">
    <property type="entry name" value="P-loop containing nucleotide triphosphate hydrolases"/>
    <property type="match status" value="1"/>
</dbReference>
<keyword evidence="2" id="KW-0547">Nucleotide-binding</keyword>
<dbReference type="InterPro" id="IPR050095">
    <property type="entry name" value="ECF_ABC_transporter_ATP-bd"/>
</dbReference>
<gene>
    <name evidence="5" type="primary">ylmA</name>
    <name evidence="5" type="ORF">SV7mr_14510</name>
</gene>
<reference evidence="5 6" key="1">
    <citation type="submission" date="2019-02" db="EMBL/GenBank/DDBJ databases">
        <title>Deep-cultivation of Planctomycetes and their phenomic and genomic characterization uncovers novel biology.</title>
        <authorList>
            <person name="Wiegand S."/>
            <person name="Jogler M."/>
            <person name="Boedeker C."/>
            <person name="Pinto D."/>
            <person name="Vollmers J."/>
            <person name="Rivas-Marin E."/>
            <person name="Kohn T."/>
            <person name="Peeters S.H."/>
            <person name="Heuer A."/>
            <person name="Rast P."/>
            <person name="Oberbeckmann S."/>
            <person name="Bunk B."/>
            <person name="Jeske O."/>
            <person name="Meyerdierks A."/>
            <person name="Storesund J.E."/>
            <person name="Kallscheuer N."/>
            <person name="Luecker S."/>
            <person name="Lage O.M."/>
            <person name="Pohl T."/>
            <person name="Merkel B.J."/>
            <person name="Hornburger P."/>
            <person name="Mueller R.-W."/>
            <person name="Bruemmer F."/>
            <person name="Labrenz M."/>
            <person name="Spormann A.M."/>
            <person name="Op den Camp H."/>
            <person name="Overmann J."/>
            <person name="Amann R."/>
            <person name="Jetten M.S.M."/>
            <person name="Mascher T."/>
            <person name="Medema M.H."/>
            <person name="Devos D.P."/>
            <person name="Kaster A.-K."/>
            <person name="Ovreas L."/>
            <person name="Rohde M."/>
            <person name="Galperin M.Y."/>
            <person name="Jogler C."/>
        </authorList>
    </citation>
    <scope>NUCLEOTIDE SEQUENCE [LARGE SCALE GENOMIC DNA]</scope>
    <source>
        <strain evidence="5 6">SV_7m_r</strain>
    </source>
</reference>
<sequence length="302" mass="33296">MPVTATTGILQTATHGSGDSWTRFAPSIRLSTLETALLKISGVTVRREQTIILNDLSLTVPCGRHTAVLGPNGSGKSSLLKLLTRDFYPSIHADGTQGDVLILGESEWEVQQLRRRMGVVTPILDSEFGHGRTGQMTVRQAIASGFTATRLHRFGPQLNQRMQDQIDRAISRVNIGDYEHRKVMTLSTGERRRTLIARAIVHEPEIFVLDEPTSGLDIAAKAEFTSILADLVDQDTMTILLVTHHVDEIPPAMQHVVLLDQGRVVFDGAKQAALTKERMSQLFSTNVAINQQPNGWYQASVQ</sequence>
<feature type="domain" description="ABC transporter" evidence="4">
    <location>
        <begin position="38"/>
        <end position="286"/>
    </location>
</feature>
<dbReference type="EC" id="3.6.3.-" evidence="5"/>
<dbReference type="GO" id="GO:0043190">
    <property type="term" value="C:ATP-binding cassette (ABC) transporter complex"/>
    <property type="evidence" value="ECO:0007669"/>
    <property type="project" value="TreeGrafter"/>
</dbReference>
<proteinExistence type="predicted"/>
<dbReference type="InterPro" id="IPR003439">
    <property type="entry name" value="ABC_transporter-like_ATP-bd"/>
</dbReference>
<organism evidence="5 6">
    <name type="scientific">Stieleria bergensis</name>
    <dbReference type="NCBI Taxonomy" id="2528025"/>
    <lineage>
        <taxon>Bacteria</taxon>
        <taxon>Pseudomonadati</taxon>
        <taxon>Planctomycetota</taxon>
        <taxon>Planctomycetia</taxon>
        <taxon>Pirellulales</taxon>
        <taxon>Pirellulaceae</taxon>
        <taxon>Stieleria</taxon>
    </lineage>
</organism>
<evidence type="ECO:0000256" key="1">
    <source>
        <dbReference type="ARBA" id="ARBA00022448"/>
    </source>
</evidence>
<evidence type="ECO:0000256" key="2">
    <source>
        <dbReference type="ARBA" id="ARBA00022741"/>
    </source>
</evidence>
<dbReference type="GO" id="GO:0005524">
    <property type="term" value="F:ATP binding"/>
    <property type="evidence" value="ECO:0007669"/>
    <property type="project" value="UniProtKB-KW"/>
</dbReference>
<dbReference type="InterPro" id="IPR027417">
    <property type="entry name" value="P-loop_NTPase"/>
</dbReference>
<evidence type="ECO:0000313" key="6">
    <source>
        <dbReference type="Proteomes" id="UP000315003"/>
    </source>
</evidence>
<dbReference type="PANTHER" id="PTHR43553">
    <property type="entry name" value="HEAVY METAL TRANSPORTER"/>
    <property type="match status" value="1"/>
</dbReference>
<dbReference type="AlphaFoldDB" id="A0A517SS62"/>
<dbReference type="SMART" id="SM00382">
    <property type="entry name" value="AAA"/>
    <property type="match status" value="1"/>
</dbReference>
<keyword evidence="5" id="KW-0378">Hydrolase</keyword>
<dbReference type="SUPFAM" id="SSF52540">
    <property type="entry name" value="P-loop containing nucleoside triphosphate hydrolases"/>
    <property type="match status" value="1"/>
</dbReference>
<evidence type="ECO:0000313" key="5">
    <source>
        <dbReference type="EMBL" id="QDT58949.1"/>
    </source>
</evidence>
<dbReference type="OrthoDB" id="9804199at2"/>
<accession>A0A517SS62</accession>
<dbReference type="GO" id="GO:0042626">
    <property type="term" value="F:ATPase-coupled transmembrane transporter activity"/>
    <property type="evidence" value="ECO:0007669"/>
    <property type="project" value="TreeGrafter"/>
</dbReference>
<dbReference type="Pfam" id="PF00005">
    <property type="entry name" value="ABC_tran"/>
    <property type="match status" value="1"/>
</dbReference>
<name>A0A517SS62_9BACT</name>
<evidence type="ECO:0000256" key="3">
    <source>
        <dbReference type="ARBA" id="ARBA00022840"/>
    </source>
</evidence>
<dbReference type="GO" id="GO:0016887">
    <property type="term" value="F:ATP hydrolysis activity"/>
    <property type="evidence" value="ECO:0007669"/>
    <property type="project" value="InterPro"/>
</dbReference>
<keyword evidence="6" id="KW-1185">Reference proteome</keyword>
<dbReference type="Proteomes" id="UP000315003">
    <property type="component" value="Chromosome"/>
</dbReference>